<dbReference type="GO" id="GO:0070086">
    <property type="term" value="P:ubiquitin-dependent endocytosis"/>
    <property type="evidence" value="ECO:0007669"/>
    <property type="project" value="TreeGrafter"/>
</dbReference>
<dbReference type="InterPro" id="IPR050357">
    <property type="entry name" value="Arrestin_domain-protein"/>
</dbReference>
<feature type="domain" description="Arrestin C-terminal-like" evidence="2">
    <location>
        <begin position="209"/>
        <end position="318"/>
    </location>
</feature>
<dbReference type="InterPro" id="IPR014752">
    <property type="entry name" value="Arrestin-like_C"/>
</dbReference>
<keyword evidence="4" id="KW-1185">Reference proteome</keyword>
<dbReference type="EMBL" id="CAJVPS010017017">
    <property type="protein sequence ID" value="CAG8692113.1"/>
    <property type="molecule type" value="Genomic_DNA"/>
</dbReference>
<evidence type="ECO:0000313" key="4">
    <source>
        <dbReference type="Proteomes" id="UP000789508"/>
    </source>
</evidence>
<accession>A0A9N9EV09</accession>
<proteinExistence type="predicted"/>
<feature type="non-terminal residue" evidence="3">
    <location>
        <position position="470"/>
    </location>
</feature>
<dbReference type="PANTHER" id="PTHR11188">
    <property type="entry name" value="ARRESTIN DOMAIN CONTAINING PROTEIN"/>
    <property type="match status" value="1"/>
</dbReference>
<gene>
    <name evidence="3" type="ORF">ALEPTO_LOCUS11246</name>
</gene>
<evidence type="ECO:0000259" key="2">
    <source>
        <dbReference type="Pfam" id="PF02752"/>
    </source>
</evidence>
<name>A0A9N9EV09_9GLOM</name>
<dbReference type="GO" id="GO:0005829">
    <property type="term" value="C:cytosol"/>
    <property type="evidence" value="ECO:0007669"/>
    <property type="project" value="TreeGrafter"/>
</dbReference>
<reference evidence="3" key="1">
    <citation type="submission" date="2021-06" db="EMBL/GenBank/DDBJ databases">
        <authorList>
            <person name="Kallberg Y."/>
            <person name="Tangrot J."/>
            <person name="Rosling A."/>
        </authorList>
    </citation>
    <scope>NUCLEOTIDE SEQUENCE</scope>
    <source>
        <strain evidence="3">FL130A</strain>
    </source>
</reference>
<feature type="compositionally biased region" description="Polar residues" evidence="1">
    <location>
        <begin position="7"/>
        <end position="20"/>
    </location>
</feature>
<dbReference type="GO" id="GO:0031625">
    <property type="term" value="F:ubiquitin protein ligase binding"/>
    <property type="evidence" value="ECO:0007669"/>
    <property type="project" value="TreeGrafter"/>
</dbReference>
<dbReference type="PANTHER" id="PTHR11188:SF17">
    <property type="entry name" value="FI21816P1"/>
    <property type="match status" value="1"/>
</dbReference>
<organism evidence="3 4">
    <name type="scientific">Ambispora leptoticha</name>
    <dbReference type="NCBI Taxonomy" id="144679"/>
    <lineage>
        <taxon>Eukaryota</taxon>
        <taxon>Fungi</taxon>
        <taxon>Fungi incertae sedis</taxon>
        <taxon>Mucoromycota</taxon>
        <taxon>Glomeromycotina</taxon>
        <taxon>Glomeromycetes</taxon>
        <taxon>Archaeosporales</taxon>
        <taxon>Ambisporaceae</taxon>
        <taxon>Ambispora</taxon>
    </lineage>
</organism>
<dbReference type="Gene3D" id="2.60.40.640">
    <property type="match status" value="1"/>
</dbReference>
<dbReference type="OrthoDB" id="2333384at2759"/>
<sequence length="470" mass="53830">MEIESINPAQTSSSDKTISLRNSYNPVPSSIYTKLHKNLTFSYANSNAKSFQFGTLGENDTYLIGILRLDYSQPRQIRNVILQLKGIEKTCWFKPQARSKSFHNAEQILIDKAFRIFSANDEQEIQSCNIPFKVKLPYNLPESITTDIGSVKYFLRATVNRRGVIGNANVVEVECELRKTTMLDIERNQPYQLRGESRSGIEYAFVLPPFKNFNIGSFVSIPMRLRFLRPNLHVEQVRVSLVKFMDYRCTNPNESRHIKQEVTSLTITRQELQYTQSTPSDLECVHKINLFIPQTLLPTISTRYISISYQLSIKLCLVGSDMDFQIDEFVHLGSVIEVNNQSTSKLQELFLSRQVFDTTLSRIQNQTSISTFGSISMTSNDGINEPMTPSNEFFPQSAPNNQQLTNKELRRASNNENFSSSPYPTALSPPPYHKPKSLSAFHLNFIWVHNDNIPRLRELRAEVLRKGKMS</sequence>
<dbReference type="Proteomes" id="UP000789508">
    <property type="component" value="Unassembled WGS sequence"/>
</dbReference>
<comment type="caution">
    <text evidence="3">The sequence shown here is derived from an EMBL/GenBank/DDBJ whole genome shotgun (WGS) entry which is preliminary data.</text>
</comment>
<evidence type="ECO:0000313" key="3">
    <source>
        <dbReference type="EMBL" id="CAG8692113.1"/>
    </source>
</evidence>
<dbReference type="GO" id="GO:0005886">
    <property type="term" value="C:plasma membrane"/>
    <property type="evidence" value="ECO:0007669"/>
    <property type="project" value="TreeGrafter"/>
</dbReference>
<feature type="region of interest" description="Disordered" evidence="1">
    <location>
        <begin position="1"/>
        <end position="20"/>
    </location>
</feature>
<protein>
    <submittedName>
        <fullName evidence="3">8987_t:CDS:1</fullName>
    </submittedName>
</protein>
<dbReference type="InterPro" id="IPR014756">
    <property type="entry name" value="Ig_E-set"/>
</dbReference>
<dbReference type="GO" id="GO:0030674">
    <property type="term" value="F:protein-macromolecule adaptor activity"/>
    <property type="evidence" value="ECO:0007669"/>
    <property type="project" value="TreeGrafter"/>
</dbReference>
<evidence type="ECO:0000256" key="1">
    <source>
        <dbReference type="SAM" id="MobiDB-lite"/>
    </source>
</evidence>
<dbReference type="AlphaFoldDB" id="A0A9N9EV09"/>
<dbReference type="Pfam" id="PF02752">
    <property type="entry name" value="Arrestin_C"/>
    <property type="match status" value="1"/>
</dbReference>
<dbReference type="SUPFAM" id="SSF81296">
    <property type="entry name" value="E set domains"/>
    <property type="match status" value="1"/>
</dbReference>
<dbReference type="InterPro" id="IPR011022">
    <property type="entry name" value="Arrestin_C-like"/>
</dbReference>